<feature type="domain" description="Insertion element IS402-like" evidence="2">
    <location>
        <begin position="21"/>
        <end position="94"/>
    </location>
</feature>
<dbReference type="Proteomes" id="UP001064971">
    <property type="component" value="Chromosome"/>
</dbReference>
<protein>
    <recommendedName>
        <fullName evidence="2">Insertion element IS402-like domain-containing protein</fullName>
    </recommendedName>
</protein>
<evidence type="ECO:0000313" key="4">
    <source>
        <dbReference type="Proteomes" id="UP001064971"/>
    </source>
</evidence>
<dbReference type="EMBL" id="AP026560">
    <property type="protein sequence ID" value="BDP41906.1"/>
    <property type="molecule type" value="Genomic_DNA"/>
</dbReference>
<dbReference type="Pfam" id="PF13340">
    <property type="entry name" value="DUF4096"/>
    <property type="match status" value="1"/>
</dbReference>
<dbReference type="PANTHER" id="PTHR46637:SF1">
    <property type="entry name" value="BLL5188 PROTEIN"/>
    <property type="match status" value="1"/>
</dbReference>
<dbReference type="PANTHER" id="PTHR46637">
    <property type="entry name" value="TIS1421-TRANSPOSASE PROTEIN A"/>
    <property type="match status" value="1"/>
</dbReference>
<proteinExistence type="predicted"/>
<evidence type="ECO:0000256" key="1">
    <source>
        <dbReference type="SAM" id="MobiDB-lite"/>
    </source>
</evidence>
<accession>A0ABM8ADQ1</accession>
<reference evidence="3" key="1">
    <citation type="submission" date="2022-07" db="EMBL/GenBank/DDBJ databases">
        <title>Complete Genome Sequence of the Radioresistant Bacterium Deinococcus aetherius ST0316, Isolated from the Air Dust collected in Lower Stratosphere above Japan.</title>
        <authorList>
            <person name="Satoh K."/>
            <person name="Hagiwara K."/>
            <person name="Katsumata K."/>
            <person name="Kubo A."/>
            <person name="Yokobori S."/>
            <person name="Yamagishi A."/>
            <person name="Oono Y."/>
            <person name="Narumi I."/>
        </authorList>
    </citation>
    <scope>NUCLEOTIDE SEQUENCE</scope>
    <source>
        <strain evidence="3">ST0316</strain>
    </source>
</reference>
<name>A0ABM8ADQ1_9DEIO</name>
<organism evidence="3 4">
    <name type="scientific">Deinococcus aetherius</name>
    <dbReference type="NCBI Taxonomy" id="200252"/>
    <lineage>
        <taxon>Bacteria</taxon>
        <taxon>Thermotogati</taxon>
        <taxon>Deinococcota</taxon>
        <taxon>Deinococci</taxon>
        <taxon>Deinococcales</taxon>
        <taxon>Deinococcaceae</taxon>
        <taxon>Deinococcus</taxon>
    </lineage>
</organism>
<sequence length="152" mass="17486">MTTTQPHQEQIDDQKTLWEVPDELWARLAPLLVIDKPRKKQGRPPRDDRAIFNALIWLARTGSQWQQIPRHYAPKSTVHERFTAWVEHGCLQRAWAVLLGEYGQELGIEWEWQAADGSIVKAPLGKRGPPERRRRPAATPLTEAKLAANERS</sequence>
<gene>
    <name evidence="3" type="ORF">DAETH_18750</name>
</gene>
<dbReference type="InterPro" id="IPR052909">
    <property type="entry name" value="Transposase_6_like"/>
</dbReference>
<evidence type="ECO:0000313" key="3">
    <source>
        <dbReference type="EMBL" id="BDP41906.1"/>
    </source>
</evidence>
<keyword evidence="4" id="KW-1185">Reference proteome</keyword>
<dbReference type="InterPro" id="IPR025161">
    <property type="entry name" value="IS402-like_dom"/>
</dbReference>
<feature type="region of interest" description="Disordered" evidence="1">
    <location>
        <begin position="121"/>
        <end position="152"/>
    </location>
</feature>
<evidence type="ECO:0000259" key="2">
    <source>
        <dbReference type="Pfam" id="PF13340"/>
    </source>
</evidence>